<gene>
    <name evidence="4" type="ORF">GPM918_LOCUS12128</name>
    <name evidence="5" type="ORF">SRO942_LOCUS12129</name>
</gene>
<comment type="subcellular location">
    <subcellularLocation>
        <location evidence="1">Nucleus</location>
    </subcellularLocation>
</comment>
<feature type="compositionally biased region" description="Low complexity" evidence="3">
    <location>
        <begin position="269"/>
        <end position="284"/>
    </location>
</feature>
<keyword evidence="6" id="KW-1185">Reference proteome</keyword>
<dbReference type="GO" id="GO:0005634">
    <property type="term" value="C:nucleus"/>
    <property type="evidence" value="ECO:0007669"/>
    <property type="project" value="UniProtKB-SubCell"/>
</dbReference>
<dbReference type="OrthoDB" id="5823474at2759"/>
<evidence type="ECO:0000256" key="3">
    <source>
        <dbReference type="SAM" id="MobiDB-lite"/>
    </source>
</evidence>
<feature type="compositionally biased region" description="Low complexity" evidence="3">
    <location>
        <begin position="235"/>
        <end position="246"/>
    </location>
</feature>
<keyword evidence="2" id="KW-0539">Nucleus</keyword>
<feature type="compositionally biased region" description="Polar residues" evidence="3">
    <location>
        <begin position="247"/>
        <end position="268"/>
    </location>
</feature>
<evidence type="ECO:0000313" key="4">
    <source>
        <dbReference type="EMBL" id="CAF0968953.1"/>
    </source>
</evidence>
<feature type="region of interest" description="Disordered" evidence="3">
    <location>
        <begin position="230"/>
        <end position="284"/>
    </location>
</feature>
<dbReference type="PANTHER" id="PTHR31624">
    <property type="entry name" value="UPF0472 PROTEIN C16ORF72"/>
    <property type="match status" value="1"/>
</dbReference>
<dbReference type="EMBL" id="CAJNOQ010002617">
    <property type="protein sequence ID" value="CAF0968953.1"/>
    <property type="molecule type" value="Genomic_DNA"/>
</dbReference>
<reference evidence="4" key="1">
    <citation type="submission" date="2021-02" db="EMBL/GenBank/DDBJ databases">
        <authorList>
            <person name="Nowell W R."/>
        </authorList>
    </citation>
    <scope>NUCLEOTIDE SEQUENCE</scope>
</reference>
<evidence type="ECO:0000256" key="1">
    <source>
        <dbReference type="ARBA" id="ARBA00004123"/>
    </source>
</evidence>
<dbReference type="Proteomes" id="UP000663829">
    <property type="component" value="Unassembled WGS sequence"/>
</dbReference>
<organism evidence="4 6">
    <name type="scientific">Didymodactylos carnosus</name>
    <dbReference type="NCBI Taxonomy" id="1234261"/>
    <lineage>
        <taxon>Eukaryota</taxon>
        <taxon>Metazoa</taxon>
        <taxon>Spiralia</taxon>
        <taxon>Gnathifera</taxon>
        <taxon>Rotifera</taxon>
        <taxon>Eurotatoria</taxon>
        <taxon>Bdelloidea</taxon>
        <taxon>Philodinida</taxon>
        <taxon>Philodinidae</taxon>
        <taxon>Didymodactylos</taxon>
    </lineage>
</organism>
<sequence>MQFCALLSTINSPRYTLYFTFKITQNKNTVMDSPEFDSPDRSFDSEENALTKYEHELEKIMNESVQNGKDLYNQKLFLSFQNTAKALTKMFRERSNGTANWTSFQLAAGSVTMLYKESLDAFKDAIDLGTVYGEQRKTKELLCWARRKQRRHIRTDEVYDYLIGRPPYRFVRPPPVGSGSSHRRRDSSVVRENLIVDNSQQQHIIPPAPIDTNELQTFRQALVMHDMDSANRVPSSTDSNSYLYSSPTTQALPQTPLGTTINSTYPRHQQQQTNSSTQQTSFNSGNNELDTFLCQQVANHMARKRDYYSALADDLTDGIPHKTKRGRHT</sequence>
<evidence type="ECO:0000313" key="5">
    <source>
        <dbReference type="EMBL" id="CAF3742143.1"/>
    </source>
</evidence>
<comment type="caution">
    <text evidence="4">The sequence shown here is derived from an EMBL/GenBank/DDBJ whole genome shotgun (WGS) entry which is preliminary data.</text>
</comment>
<name>A0A814EFW8_9BILA</name>
<dbReference type="InterPro" id="IPR040308">
    <property type="entry name" value="HAPR1"/>
</dbReference>
<dbReference type="PANTHER" id="PTHR31624:SF4">
    <property type="entry name" value="CHROMOSOME 16 OPEN READING FRAME 72"/>
    <property type="match status" value="1"/>
</dbReference>
<evidence type="ECO:0000256" key="2">
    <source>
        <dbReference type="ARBA" id="ARBA00023242"/>
    </source>
</evidence>
<dbReference type="Pfam" id="PF15251">
    <property type="entry name" value="TAPR1-like"/>
    <property type="match status" value="1"/>
</dbReference>
<dbReference type="AlphaFoldDB" id="A0A814EFW8"/>
<protein>
    <submittedName>
        <fullName evidence="4">Uncharacterized protein</fullName>
    </submittedName>
</protein>
<accession>A0A814EFW8</accession>
<proteinExistence type="predicted"/>
<dbReference type="InterPro" id="IPR029196">
    <property type="entry name" value="HAPSTR1-like"/>
</dbReference>
<evidence type="ECO:0000313" key="6">
    <source>
        <dbReference type="Proteomes" id="UP000663829"/>
    </source>
</evidence>
<dbReference type="EMBL" id="CAJOBC010002617">
    <property type="protein sequence ID" value="CAF3742143.1"/>
    <property type="molecule type" value="Genomic_DNA"/>
</dbReference>
<dbReference type="Proteomes" id="UP000681722">
    <property type="component" value="Unassembled WGS sequence"/>
</dbReference>